<feature type="compositionally biased region" description="Basic residues" evidence="9">
    <location>
        <begin position="787"/>
        <end position="796"/>
    </location>
</feature>
<evidence type="ECO:0008006" key="12">
    <source>
        <dbReference type="Google" id="ProtNLM"/>
    </source>
</evidence>
<keyword evidence="5" id="KW-0282">Flagellum</keyword>
<dbReference type="Proteomes" id="UP000054408">
    <property type="component" value="Unassembled WGS sequence"/>
</dbReference>
<dbReference type="RefSeq" id="XP_013759264.1">
    <property type="nucleotide sequence ID" value="XM_013903810.1"/>
</dbReference>
<comment type="subcellular location">
    <subcellularLocation>
        <location evidence="1">Cell projection</location>
        <location evidence="1">Cilium</location>
        <location evidence="1">Flagellum</location>
    </subcellularLocation>
    <subcellularLocation>
        <location evidence="2">Cytoplasm</location>
        <location evidence="2">Cytoskeleton</location>
        <location evidence="2">Cilium axoneme</location>
    </subcellularLocation>
</comment>
<feature type="region of interest" description="Disordered" evidence="9">
    <location>
        <begin position="15"/>
        <end position="86"/>
    </location>
</feature>
<dbReference type="Gene3D" id="2.20.110.10">
    <property type="entry name" value="Histone H3 K4-specific methyltransferase SET7/9 N-terminal domain"/>
    <property type="match status" value="4"/>
</dbReference>
<feature type="compositionally biased region" description="Basic residues" evidence="9">
    <location>
        <begin position="735"/>
        <end position="752"/>
    </location>
</feature>
<feature type="compositionally biased region" description="Basic and acidic residues" evidence="9">
    <location>
        <begin position="806"/>
        <end position="817"/>
    </location>
</feature>
<feature type="compositionally biased region" description="Basic and acidic residues" evidence="9">
    <location>
        <begin position="42"/>
        <end position="59"/>
    </location>
</feature>
<evidence type="ECO:0000256" key="7">
    <source>
        <dbReference type="ARBA" id="ARBA00023212"/>
    </source>
</evidence>
<name>A0A0L0D6R9_THETB</name>
<reference evidence="10 11" key="1">
    <citation type="submission" date="2010-05" db="EMBL/GenBank/DDBJ databases">
        <title>The Genome Sequence of Thecamonas trahens ATCC 50062.</title>
        <authorList>
            <consortium name="The Broad Institute Genome Sequencing Platform"/>
            <person name="Russ C."/>
            <person name="Cuomo C."/>
            <person name="Shea T."/>
            <person name="Young S.K."/>
            <person name="Zeng Q."/>
            <person name="Koehrsen M."/>
            <person name="Haas B."/>
            <person name="Borodovsky M."/>
            <person name="Guigo R."/>
            <person name="Alvarado L."/>
            <person name="Berlin A."/>
            <person name="Bochicchio J."/>
            <person name="Borenstein D."/>
            <person name="Chapman S."/>
            <person name="Chen Z."/>
            <person name="Freedman E."/>
            <person name="Gellesch M."/>
            <person name="Goldberg J."/>
            <person name="Griggs A."/>
            <person name="Gujja S."/>
            <person name="Heilman E."/>
            <person name="Heiman D."/>
            <person name="Hepburn T."/>
            <person name="Howarth C."/>
            <person name="Jen D."/>
            <person name="Larson L."/>
            <person name="Mehta T."/>
            <person name="Park D."/>
            <person name="Pearson M."/>
            <person name="Roberts A."/>
            <person name="Saif S."/>
            <person name="Shenoy N."/>
            <person name="Sisk P."/>
            <person name="Stolte C."/>
            <person name="Sykes S."/>
            <person name="Thomson T."/>
            <person name="Walk T."/>
            <person name="White J."/>
            <person name="Yandava C."/>
            <person name="Burger G."/>
            <person name="Gray M.W."/>
            <person name="Holland P.W.H."/>
            <person name="King N."/>
            <person name="Lang F.B.F."/>
            <person name="Roger A.J."/>
            <person name="Ruiz-Trillo I."/>
            <person name="Lander E."/>
            <person name="Nusbaum C."/>
        </authorList>
    </citation>
    <scope>NUCLEOTIDE SEQUENCE [LARGE SCALE GENOMIC DNA]</scope>
    <source>
        <strain evidence="10 11">ATCC 50062</strain>
    </source>
</reference>
<feature type="region of interest" description="Disordered" evidence="9">
    <location>
        <begin position="707"/>
        <end position="817"/>
    </location>
</feature>
<evidence type="ECO:0000256" key="9">
    <source>
        <dbReference type="SAM" id="MobiDB-lite"/>
    </source>
</evidence>
<dbReference type="SMART" id="SM00698">
    <property type="entry name" value="MORN"/>
    <property type="match status" value="9"/>
</dbReference>
<evidence type="ECO:0000256" key="4">
    <source>
        <dbReference type="ARBA" id="ARBA00022737"/>
    </source>
</evidence>
<evidence type="ECO:0000256" key="6">
    <source>
        <dbReference type="ARBA" id="ARBA00023069"/>
    </source>
</evidence>
<keyword evidence="6" id="KW-0969">Cilium</keyword>
<dbReference type="STRING" id="461836.A0A0L0D6R9"/>
<keyword evidence="7" id="KW-0206">Cytoskeleton</keyword>
<evidence type="ECO:0000256" key="2">
    <source>
        <dbReference type="ARBA" id="ARBA00004430"/>
    </source>
</evidence>
<sequence length="1046" mass="111230">MSSYALLNPLNLPSGAALLPSPGAGGSGKSGFPGAGGGHGGRRGERHEWAGTEESRSDGGSESEYGSEGSEYSHGPPELTPAQRRAEARGVARAAVDSLVSFAIDYATAPPPPLDARIWAAGIVEANGPVLDGKLEGEGEAVFVSGALYVGAFHGGLLHGSGRYTWPDGVVFTGTFEHNVITGSGRFDWPDGSWYEGEVCDGLRHGHGVFEAPALGLRYEGAWVEGLRQGDGTMSYDGSSACVYSGSWARDAKHGKGTMHYASGNVYQGEWFNNVKHGTGTMLWLSSGQQYTGEWRNGVPYGTGEHTWFVQRSARSQFMLRNKYVGAFVDGARHGFGTFTYASGAVYKGSWRANVKHGRGVFAFEDGTVFDGTFDNDRMVDASGNEITRASLNAASPLNRASHSLLSSSSIVLLISDLSSMLILASLQALAEPGGKPPAIPSQARLERLSTAIQTQLQNALLRHISHLRRVYKYYSMLGTFQDDAVYHMDRFLLWKLLVDAGIPSDAYSLADIDRLLAKPYAHSAIQAELYTQPHAPHAVVLLRDFLNTLVRIALFRLMMSPPDPPPAIALVKPGSDATWAKLLAMLEGKPGLAFESFIVDHVARVLDGQSSLLARAAERSAALSQLSAQRLVDAATLTPSEERDVILARMQLSEHAAARHVGAAGYDGAELKSYDRRSSVIAAPRASPLARVMASASSALNKSASAALGAGRKKRSSHGRSAANGSSSKSAKTSSHKKSRKSSSRAKRSRSREHGALASGGIGTLSPMAEASGADGGNSGTTSRSGRSRARHGSSRKSSSGLSRSKGESGRLSAAERRHADLEAALAVDEAAESARNQEIQLRLESVELIDNEIFAPDGFALILSYSKVLQQVFASVAQQYATPRLAQRPMQVTTMTRLTPATLRDLFLAPDLGNVGDVGAVLTFRALALFLADIGALSAPTDVPSPLFGEDTAPLKTPLRGLLTLDVLAKLLSLQGCPGFERDGELNLGKELVFYEFVLVLAAIAVFEFFAADMSFPAKLERVFVAILQASDAVALDSADPVVL</sequence>
<dbReference type="SUPFAM" id="SSF82185">
    <property type="entry name" value="Histone H3 K4-specific methyltransferase SET7/9 N-terminal domain"/>
    <property type="match status" value="2"/>
</dbReference>
<proteinExistence type="predicted"/>
<accession>A0A0L0D6R9</accession>
<evidence type="ECO:0000313" key="11">
    <source>
        <dbReference type="Proteomes" id="UP000054408"/>
    </source>
</evidence>
<evidence type="ECO:0000256" key="3">
    <source>
        <dbReference type="ARBA" id="ARBA00022490"/>
    </source>
</evidence>
<feature type="compositionally biased region" description="Low complexity" evidence="9">
    <location>
        <begin position="721"/>
        <end position="734"/>
    </location>
</feature>
<dbReference type="OrthoDB" id="294378at2759"/>
<evidence type="ECO:0000313" key="10">
    <source>
        <dbReference type="EMBL" id="KNC47786.1"/>
    </source>
</evidence>
<organism evidence="10 11">
    <name type="scientific">Thecamonas trahens ATCC 50062</name>
    <dbReference type="NCBI Taxonomy" id="461836"/>
    <lineage>
        <taxon>Eukaryota</taxon>
        <taxon>Apusozoa</taxon>
        <taxon>Apusomonadida</taxon>
        <taxon>Apusomonadidae</taxon>
        <taxon>Thecamonas</taxon>
    </lineage>
</organism>
<evidence type="ECO:0000256" key="5">
    <source>
        <dbReference type="ARBA" id="ARBA00022846"/>
    </source>
</evidence>
<dbReference type="Pfam" id="PF02493">
    <property type="entry name" value="MORN"/>
    <property type="match status" value="9"/>
</dbReference>
<evidence type="ECO:0000256" key="8">
    <source>
        <dbReference type="ARBA" id="ARBA00023273"/>
    </source>
</evidence>
<gene>
    <name evidence="10" type="ORF">AMSG_04013</name>
</gene>
<dbReference type="PANTHER" id="PTHR46613">
    <property type="entry name" value="RADIAL SPOKE HEAD 10 HOMOLOG B-RELATED"/>
    <property type="match status" value="1"/>
</dbReference>
<dbReference type="EMBL" id="GL349448">
    <property type="protein sequence ID" value="KNC47786.1"/>
    <property type="molecule type" value="Genomic_DNA"/>
</dbReference>
<keyword evidence="8" id="KW-0966">Cell projection</keyword>
<keyword evidence="4" id="KW-0677">Repeat</keyword>
<feature type="compositionally biased region" description="Gly residues" evidence="9">
    <location>
        <begin position="23"/>
        <end position="39"/>
    </location>
</feature>
<keyword evidence="3" id="KW-0963">Cytoplasm</keyword>
<dbReference type="eggNOG" id="KOG0231">
    <property type="taxonomic scope" value="Eukaryota"/>
</dbReference>
<dbReference type="AlphaFoldDB" id="A0A0L0D6R9"/>
<evidence type="ECO:0000256" key="1">
    <source>
        <dbReference type="ARBA" id="ARBA00004230"/>
    </source>
</evidence>
<keyword evidence="11" id="KW-1185">Reference proteome</keyword>
<feature type="compositionally biased region" description="Low complexity" evidence="9">
    <location>
        <begin position="60"/>
        <end position="75"/>
    </location>
</feature>
<dbReference type="PANTHER" id="PTHR46613:SF1">
    <property type="entry name" value="RADIAL SPOKE HEAD 10 HOMOLOG B-RELATED"/>
    <property type="match status" value="1"/>
</dbReference>
<dbReference type="GeneID" id="25563579"/>
<dbReference type="InterPro" id="IPR003409">
    <property type="entry name" value="MORN"/>
</dbReference>
<dbReference type="GO" id="GO:0005930">
    <property type="term" value="C:axoneme"/>
    <property type="evidence" value="ECO:0007669"/>
    <property type="project" value="UniProtKB-SubCell"/>
</dbReference>
<protein>
    <recommendedName>
        <fullName evidence="12">Radial spoke head 10 family protein</fullName>
    </recommendedName>
</protein>
<dbReference type="GO" id="GO:0031514">
    <property type="term" value="C:motile cilium"/>
    <property type="evidence" value="ECO:0007669"/>
    <property type="project" value="UniProtKB-SubCell"/>
</dbReference>